<reference evidence="4 6" key="2">
    <citation type="journal article" date="2013" name="Nature">
        <title>Insights into bilaterian evolution from three spiralian genomes.</title>
        <authorList>
            <person name="Simakov O."/>
            <person name="Marletaz F."/>
            <person name="Cho S.J."/>
            <person name="Edsinger-Gonzales E."/>
            <person name="Havlak P."/>
            <person name="Hellsten U."/>
            <person name="Kuo D.H."/>
            <person name="Larsson T."/>
            <person name="Lv J."/>
            <person name="Arendt D."/>
            <person name="Savage R."/>
            <person name="Osoegawa K."/>
            <person name="de Jong P."/>
            <person name="Grimwood J."/>
            <person name="Chapman J.A."/>
            <person name="Shapiro H."/>
            <person name="Aerts A."/>
            <person name="Otillar R.P."/>
            <person name="Terry A.Y."/>
            <person name="Boore J.L."/>
            <person name="Grigoriev I.V."/>
            <person name="Lindberg D.R."/>
            <person name="Seaver E.C."/>
            <person name="Weisblat D.A."/>
            <person name="Putnam N.H."/>
            <person name="Rokhsar D.S."/>
        </authorList>
    </citation>
    <scope>NUCLEOTIDE SEQUENCE</scope>
</reference>
<dbReference type="GeneID" id="20197225"/>
<dbReference type="SUPFAM" id="SSF56854">
    <property type="entry name" value="Bcl-2 inhibitors of programmed cell death"/>
    <property type="match status" value="1"/>
</dbReference>
<dbReference type="GO" id="GO:0005741">
    <property type="term" value="C:mitochondrial outer membrane"/>
    <property type="evidence" value="ECO:0000318"/>
    <property type="project" value="GO_Central"/>
</dbReference>
<dbReference type="EnsemblMetazoa" id="HelroT152831">
    <property type="protein sequence ID" value="HelroP152831"/>
    <property type="gene ID" value="HelroG152831"/>
</dbReference>
<dbReference type="STRING" id="6412.T1EKX5"/>
<dbReference type="GO" id="GO:0015267">
    <property type="term" value="F:channel activity"/>
    <property type="evidence" value="ECO:0000318"/>
    <property type="project" value="GO_Central"/>
</dbReference>
<proteinExistence type="inferred from homology"/>
<dbReference type="CTD" id="20197225"/>
<dbReference type="GO" id="GO:0043065">
    <property type="term" value="P:positive regulation of apoptotic process"/>
    <property type="evidence" value="ECO:0000318"/>
    <property type="project" value="GO_Central"/>
</dbReference>
<keyword evidence="6" id="KW-1185">Reference proteome</keyword>
<evidence type="ECO:0000313" key="6">
    <source>
        <dbReference type="Proteomes" id="UP000015101"/>
    </source>
</evidence>
<dbReference type="GO" id="GO:0001836">
    <property type="term" value="P:release of cytochrome c from mitochondria"/>
    <property type="evidence" value="ECO:0000318"/>
    <property type="project" value="GO_Central"/>
</dbReference>
<organism evidence="5 6">
    <name type="scientific">Helobdella robusta</name>
    <name type="common">Californian leech</name>
    <dbReference type="NCBI Taxonomy" id="6412"/>
    <lineage>
        <taxon>Eukaryota</taxon>
        <taxon>Metazoa</taxon>
        <taxon>Spiralia</taxon>
        <taxon>Lophotrochozoa</taxon>
        <taxon>Annelida</taxon>
        <taxon>Clitellata</taxon>
        <taxon>Hirudinea</taxon>
        <taxon>Rhynchobdellida</taxon>
        <taxon>Glossiphoniidae</taxon>
        <taxon>Helobdella</taxon>
    </lineage>
</organism>
<dbReference type="PANTHER" id="PTHR11256">
    <property type="entry name" value="BCL-2 RELATED"/>
    <property type="match status" value="1"/>
</dbReference>
<dbReference type="CDD" id="cd06845">
    <property type="entry name" value="Bcl-2_like"/>
    <property type="match status" value="1"/>
</dbReference>
<dbReference type="RefSeq" id="XP_009030409.1">
    <property type="nucleotide sequence ID" value="XM_009032161.1"/>
</dbReference>
<gene>
    <name evidence="5" type="primary">20197225</name>
    <name evidence="4" type="ORF">HELRODRAFT_152831</name>
</gene>
<dbReference type="Gene3D" id="1.10.437.10">
    <property type="entry name" value="Blc2-like"/>
    <property type="match status" value="1"/>
</dbReference>
<dbReference type="PROSITE" id="PS50062">
    <property type="entry name" value="BCL2_FAMILY"/>
    <property type="match status" value="1"/>
</dbReference>
<dbReference type="InterPro" id="IPR002475">
    <property type="entry name" value="Bcl2-like"/>
</dbReference>
<dbReference type="KEGG" id="hro:HELRODRAFT_152831"/>
<dbReference type="PANTHER" id="PTHR11256:SF56">
    <property type="entry name" value="BCL-2 BCL-2 HOMOLOGY REGION 1-3 DOMAIN-CONTAINING PROTEIN"/>
    <property type="match status" value="1"/>
</dbReference>
<evidence type="ECO:0000313" key="5">
    <source>
        <dbReference type="EnsemblMetazoa" id="HelroP152831"/>
    </source>
</evidence>
<accession>T1EKX5</accession>
<dbReference type="InterPro" id="IPR036834">
    <property type="entry name" value="Bcl-2-like_sf"/>
</dbReference>
<dbReference type="InterPro" id="IPR046371">
    <property type="entry name" value="Bcl-2_BH1-3"/>
</dbReference>
<dbReference type="EMBL" id="AMQM01002118">
    <property type="status" value="NOT_ANNOTATED_CDS"/>
    <property type="molecule type" value="Genomic_DNA"/>
</dbReference>
<evidence type="ECO:0000259" key="3">
    <source>
        <dbReference type="SMART" id="SM00337"/>
    </source>
</evidence>
<comment type="similarity">
    <text evidence="1">Belongs to the Bcl-2 family.</text>
</comment>
<evidence type="ECO:0000256" key="1">
    <source>
        <dbReference type="ARBA" id="ARBA00009458"/>
    </source>
</evidence>
<dbReference type="Proteomes" id="UP000015101">
    <property type="component" value="Unassembled WGS sequence"/>
</dbReference>
<sequence>QKTFRNMIKSLDISSVNSARLSLRRVFEEVFSDRNCNWGRIVTIVAFSVEVSRFGQKLNNEDSKHFPEKISEFVSEYINEYLSTWIVSQGGW</sequence>
<dbReference type="InParanoid" id="T1EKX5"/>
<name>T1EKX5_HELRO</name>
<dbReference type="EMBL" id="KB097700">
    <property type="protein sequence ID" value="ESN91575.1"/>
    <property type="molecule type" value="Genomic_DNA"/>
</dbReference>
<protein>
    <recommendedName>
        <fullName evidence="3">Bcl-2 Bcl-2 homology region 1-3 domain-containing protein</fullName>
    </recommendedName>
</protein>
<evidence type="ECO:0000313" key="4">
    <source>
        <dbReference type="EMBL" id="ESN91575.1"/>
    </source>
</evidence>
<dbReference type="Pfam" id="PF00452">
    <property type="entry name" value="Bcl-2"/>
    <property type="match status" value="1"/>
</dbReference>
<dbReference type="GO" id="GO:0008630">
    <property type="term" value="P:intrinsic apoptotic signaling pathway in response to DNA damage"/>
    <property type="evidence" value="ECO:0000318"/>
    <property type="project" value="GO_Central"/>
</dbReference>
<evidence type="ECO:0000256" key="2">
    <source>
        <dbReference type="ARBA" id="ARBA00022703"/>
    </source>
</evidence>
<reference evidence="6" key="1">
    <citation type="submission" date="2012-12" db="EMBL/GenBank/DDBJ databases">
        <authorList>
            <person name="Hellsten U."/>
            <person name="Grimwood J."/>
            <person name="Chapman J.A."/>
            <person name="Shapiro H."/>
            <person name="Aerts A."/>
            <person name="Otillar R.P."/>
            <person name="Terry A.Y."/>
            <person name="Boore J.L."/>
            <person name="Simakov O."/>
            <person name="Marletaz F."/>
            <person name="Cho S.-J."/>
            <person name="Edsinger-Gonzales E."/>
            <person name="Havlak P."/>
            <person name="Kuo D.-H."/>
            <person name="Larsson T."/>
            <person name="Lv J."/>
            <person name="Arendt D."/>
            <person name="Savage R."/>
            <person name="Osoegawa K."/>
            <person name="de Jong P."/>
            <person name="Lindberg D.R."/>
            <person name="Seaver E.C."/>
            <person name="Weisblat D.A."/>
            <person name="Putnam N.H."/>
            <person name="Grigoriev I.V."/>
            <person name="Rokhsar D.S."/>
        </authorList>
    </citation>
    <scope>NUCLEOTIDE SEQUENCE</scope>
</reference>
<dbReference type="PRINTS" id="PR01862">
    <property type="entry name" value="BCL2FAMILY"/>
</dbReference>
<dbReference type="SMART" id="SM00337">
    <property type="entry name" value="BCL"/>
    <property type="match status" value="1"/>
</dbReference>
<keyword evidence="2" id="KW-0053">Apoptosis</keyword>
<reference evidence="5" key="3">
    <citation type="submission" date="2015-06" db="UniProtKB">
        <authorList>
            <consortium name="EnsemblMetazoa"/>
        </authorList>
    </citation>
    <scope>IDENTIFICATION</scope>
</reference>
<dbReference type="GO" id="GO:0097192">
    <property type="term" value="P:extrinsic apoptotic signaling pathway in absence of ligand"/>
    <property type="evidence" value="ECO:0000318"/>
    <property type="project" value="GO_Central"/>
</dbReference>
<dbReference type="OrthoDB" id="8856583at2759"/>
<dbReference type="InterPro" id="IPR026298">
    <property type="entry name" value="Bcl-2_fam"/>
</dbReference>
<dbReference type="eggNOG" id="KOG4728">
    <property type="taxonomic scope" value="Eukaryota"/>
</dbReference>
<dbReference type="AlphaFoldDB" id="T1EKX5"/>
<feature type="domain" description="Bcl-2 Bcl-2 homology region 1-3" evidence="3">
    <location>
        <begin position="1"/>
        <end position="92"/>
    </location>
</feature>
<dbReference type="HOGENOM" id="CLU_143874_1_0_1"/>